<dbReference type="eggNOG" id="ENOG502QRF7">
    <property type="taxonomic scope" value="Eukaryota"/>
</dbReference>
<dbReference type="HOGENOM" id="CLU_019904_2_0_1"/>
<reference evidence="5" key="1">
    <citation type="journal article" date="2013" name="BMC Genomics">
        <title>Genome and transcriptome sequencing of the halophilic fungus Wallemia ichthyophaga: haloadaptations present and absent.</title>
        <authorList>
            <person name="Zajc J."/>
            <person name="Liu Y."/>
            <person name="Dai W."/>
            <person name="Yang Z."/>
            <person name="Hu J."/>
            <person name="Gostincar C."/>
            <person name="Gunde-Cimerman N."/>
        </authorList>
    </citation>
    <scope>NUCLEOTIDE SEQUENCE [LARGE SCALE GENOMIC DNA]</scope>
    <source>
        <strain evidence="5">EXF-994 / CBS 113033</strain>
    </source>
</reference>
<sequence length="463" mass="51463">MYYRRWNAHQAILIGERASLIEFPSILLPAGVTTGSIVNIAVNRNQLAEKEHAEAFWDLQKKILNTYGIDSPKSPVLRVRNTTQTSVTLEWDDLDLATSSLRSLDLLRNGQRLCAISNPNNKTYKISGLSLNSEYSFQLIMRTSAGVYPSELVKVKTHSITDTTGIRVAIGAISDEKLLESSKSAIDEMGAESDDKVTVDTTHFVCSKPGPYNLPEYQKAVQLSIPIVQPQWLLACHREKKMVNISSFYLGGPMPNIKFESRSSYNLSQSGNPDHQDRAAEAGTSDQVDNFEQPQSQEIQEQDAEHTKQAEETVEDARYTTPPRQTQISPTEPEGGAVEGIPTSNEDDQDTKTKNAVRKEIEDAEKQATDAAYGHEDEDVAGREGRDDMRTFSFPRVTAVPENEMRPSSTPPDIRIINEDGQEQVLAEGLTDYGYGEEIDLNEGEYEHERNGDGDDSASDSQE</sequence>
<gene>
    <name evidence="4" type="ORF">J056_001504</name>
</gene>
<dbReference type="OrthoDB" id="245697at2759"/>
<evidence type="ECO:0000256" key="1">
    <source>
        <dbReference type="SAM" id="MobiDB-lite"/>
    </source>
</evidence>
<dbReference type="SUPFAM" id="SSF52113">
    <property type="entry name" value="BRCT domain"/>
    <property type="match status" value="1"/>
</dbReference>
<dbReference type="KEGG" id="wic:J056_001504"/>
<feature type="compositionally biased region" description="Polar residues" evidence="1">
    <location>
        <begin position="284"/>
        <end position="299"/>
    </location>
</feature>
<feature type="domain" description="Fibronectin type-III" evidence="3">
    <location>
        <begin position="71"/>
        <end position="160"/>
    </location>
</feature>
<dbReference type="InterPro" id="IPR001357">
    <property type="entry name" value="BRCT_dom"/>
</dbReference>
<dbReference type="InterPro" id="IPR013783">
    <property type="entry name" value="Ig-like_fold"/>
</dbReference>
<dbReference type="PROSITE" id="PS50172">
    <property type="entry name" value="BRCT"/>
    <property type="match status" value="1"/>
</dbReference>
<feature type="compositionally biased region" description="Acidic residues" evidence="1">
    <location>
        <begin position="454"/>
        <end position="463"/>
    </location>
</feature>
<dbReference type="PROSITE" id="PS50853">
    <property type="entry name" value="FN3"/>
    <property type="match status" value="1"/>
</dbReference>
<dbReference type="STRING" id="1299270.R9AC07"/>
<dbReference type="PANTHER" id="PTHR47351:SF1">
    <property type="entry name" value="CHITIN BIOSYNTHESIS PROTEIN CHS5"/>
    <property type="match status" value="1"/>
</dbReference>
<dbReference type="Gene3D" id="2.60.40.10">
    <property type="entry name" value="Immunoglobulins"/>
    <property type="match status" value="1"/>
</dbReference>
<dbReference type="RefSeq" id="XP_009269407.1">
    <property type="nucleotide sequence ID" value="XM_009271132.1"/>
</dbReference>
<dbReference type="InterPro" id="IPR052827">
    <property type="entry name" value="CHS_Export/Cell_Fusion_Reg"/>
</dbReference>
<feature type="domain" description="BRCT" evidence="2">
    <location>
        <begin position="183"/>
        <end position="250"/>
    </location>
</feature>
<evidence type="ECO:0000313" key="5">
    <source>
        <dbReference type="Proteomes" id="UP000014064"/>
    </source>
</evidence>
<feature type="compositionally biased region" description="Basic and acidic residues" evidence="1">
    <location>
        <begin position="380"/>
        <end position="390"/>
    </location>
</feature>
<dbReference type="InterPro" id="IPR031673">
    <property type="entry name" value="Chs5_N"/>
</dbReference>
<feature type="compositionally biased region" description="Polar residues" evidence="1">
    <location>
        <begin position="264"/>
        <end position="273"/>
    </location>
</feature>
<dbReference type="Pfam" id="PF00533">
    <property type="entry name" value="BRCT"/>
    <property type="match status" value="1"/>
</dbReference>
<name>R9AC07_WALI9</name>
<dbReference type="Proteomes" id="UP000014064">
    <property type="component" value="Unassembled WGS sequence"/>
</dbReference>
<keyword evidence="5" id="KW-1185">Reference proteome</keyword>
<dbReference type="PANTHER" id="PTHR47351">
    <property type="entry name" value="CHITIN BIOSYNTHESIS PROTEIN CHS5"/>
    <property type="match status" value="1"/>
</dbReference>
<dbReference type="GO" id="GO:0005802">
    <property type="term" value="C:trans-Golgi network"/>
    <property type="evidence" value="ECO:0007669"/>
    <property type="project" value="TreeGrafter"/>
</dbReference>
<dbReference type="InterPro" id="IPR031669">
    <property type="entry name" value="Fn3_2"/>
</dbReference>
<evidence type="ECO:0000313" key="4">
    <source>
        <dbReference type="EMBL" id="EOQ99672.1"/>
    </source>
</evidence>
<evidence type="ECO:0000259" key="3">
    <source>
        <dbReference type="PROSITE" id="PS50853"/>
    </source>
</evidence>
<dbReference type="GO" id="GO:0006893">
    <property type="term" value="P:Golgi to plasma membrane transport"/>
    <property type="evidence" value="ECO:0007669"/>
    <property type="project" value="TreeGrafter"/>
</dbReference>
<dbReference type="GO" id="GO:0000747">
    <property type="term" value="P:conjugation with cellular fusion"/>
    <property type="evidence" value="ECO:0007669"/>
    <property type="project" value="TreeGrafter"/>
</dbReference>
<protein>
    <submittedName>
        <fullName evidence="4">Chitin biosynthesis protein CHS5</fullName>
    </submittedName>
</protein>
<dbReference type="Pfam" id="PF16892">
    <property type="entry name" value="CHS5_N"/>
    <property type="match status" value="1"/>
</dbReference>
<dbReference type="Gene3D" id="3.40.50.10190">
    <property type="entry name" value="BRCT domain"/>
    <property type="match status" value="1"/>
</dbReference>
<evidence type="ECO:0000259" key="2">
    <source>
        <dbReference type="PROSITE" id="PS50172"/>
    </source>
</evidence>
<dbReference type="InterPro" id="IPR036116">
    <property type="entry name" value="FN3_sf"/>
</dbReference>
<dbReference type="GO" id="GO:0046983">
    <property type="term" value="F:protein dimerization activity"/>
    <property type="evidence" value="ECO:0007669"/>
    <property type="project" value="InterPro"/>
</dbReference>
<dbReference type="EMBL" id="KE007239">
    <property type="protein sequence ID" value="EOQ99672.1"/>
    <property type="molecule type" value="Genomic_DNA"/>
</dbReference>
<organism evidence="4 5">
    <name type="scientific">Wallemia ichthyophaga (strain EXF-994 / CBS 113033)</name>
    <dbReference type="NCBI Taxonomy" id="1299270"/>
    <lineage>
        <taxon>Eukaryota</taxon>
        <taxon>Fungi</taxon>
        <taxon>Dikarya</taxon>
        <taxon>Basidiomycota</taxon>
        <taxon>Wallemiomycotina</taxon>
        <taxon>Wallemiomycetes</taxon>
        <taxon>Wallemiales</taxon>
        <taxon>Wallemiaceae</taxon>
        <taxon>Wallemia</taxon>
    </lineage>
</organism>
<feature type="compositionally biased region" description="Basic and acidic residues" evidence="1">
    <location>
        <begin position="350"/>
        <end position="368"/>
    </location>
</feature>
<dbReference type="CDD" id="cd00063">
    <property type="entry name" value="FN3"/>
    <property type="match status" value="1"/>
</dbReference>
<dbReference type="GeneID" id="20374456"/>
<accession>R9AC07</accession>
<dbReference type="SMART" id="SM00060">
    <property type="entry name" value="FN3"/>
    <property type="match status" value="1"/>
</dbReference>
<dbReference type="InterPro" id="IPR036420">
    <property type="entry name" value="BRCT_dom_sf"/>
</dbReference>
<dbReference type="SUPFAM" id="SSF49265">
    <property type="entry name" value="Fibronectin type III"/>
    <property type="match status" value="1"/>
</dbReference>
<dbReference type="GO" id="GO:0034044">
    <property type="term" value="C:exomer complex"/>
    <property type="evidence" value="ECO:0007669"/>
    <property type="project" value="TreeGrafter"/>
</dbReference>
<feature type="region of interest" description="Disordered" evidence="1">
    <location>
        <begin position="264"/>
        <end position="415"/>
    </location>
</feature>
<proteinExistence type="predicted"/>
<dbReference type="InterPro" id="IPR003961">
    <property type="entry name" value="FN3_dom"/>
</dbReference>
<feature type="region of interest" description="Disordered" evidence="1">
    <location>
        <begin position="436"/>
        <end position="463"/>
    </location>
</feature>
<dbReference type="AlphaFoldDB" id="R9AC07"/>
<dbReference type="SMART" id="SM00292">
    <property type="entry name" value="BRCT"/>
    <property type="match status" value="1"/>
</dbReference>
<feature type="compositionally biased region" description="Basic and acidic residues" evidence="1">
    <location>
        <begin position="303"/>
        <end position="318"/>
    </location>
</feature>
<dbReference type="Pfam" id="PF16893">
    <property type="entry name" value="fn3_2"/>
    <property type="match status" value="1"/>
</dbReference>
<dbReference type="Gene3D" id="6.20.120.50">
    <property type="match status" value="1"/>
</dbReference>